<dbReference type="InterPro" id="IPR007492">
    <property type="entry name" value="LytTR_DNA-bd_dom"/>
</dbReference>
<feature type="domain" description="HTH LytTR-type" evidence="1">
    <location>
        <begin position="20"/>
        <end position="88"/>
    </location>
</feature>
<dbReference type="Pfam" id="PF04397">
    <property type="entry name" value="LytTR"/>
    <property type="match status" value="1"/>
</dbReference>
<comment type="caution">
    <text evidence="2">The sequence shown here is derived from an EMBL/GenBank/DDBJ whole genome shotgun (WGS) entry which is preliminary data.</text>
</comment>
<dbReference type="Gene3D" id="2.40.50.1020">
    <property type="entry name" value="LytTr DNA-binding domain"/>
    <property type="match status" value="1"/>
</dbReference>
<accession>A0A8J2XTG2</accession>
<dbReference type="SMART" id="SM00850">
    <property type="entry name" value="LytTR"/>
    <property type="match status" value="1"/>
</dbReference>
<protein>
    <recommendedName>
        <fullName evidence="1">HTH LytTR-type domain-containing protein</fullName>
    </recommendedName>
</protein>
<gene>
    <name evidence="2" type="ORF">GCM10011511_28110</name>
</gene>
<evidence type="ECO:0000313" key="3">
    <source>
        <dbReference type="Proteomes" id="UP000607559"/>
    </source>
</evidence>
<dbReference type="Proteomes" id="UP000607559">
    <property type="component" value="Unassembled WGS sequence"/>
</dbReference>
<dbReference type="PROSITE" id="PS50930">
    <property type="entry name" value="HTH_LYTTR"/>
    <property type="match status" value="1"/>
</dbReference>
<dbReference type="GO" id="GO:0003677">
    <property type="term" value="F:DNA binding"/>
    <property type="evidence" value="ECO:0007669"/>
    <property type="project" value="InterPro"/>
</dbReference>
<sequence>MYFSPFVLECPQQQCPPCRDDSLEELEASLNPDYFFRINRKYLAHINTLEKILTLTNGKIRVELKNCKDEDVFISQSRIAAFKEWLKH</sequence>
<evidence type="ECO:0000313" key="2">
    <source>
        <dbReference type="EMBL" id="GGB03209.1"/>
    </source>
</evidence>
<proteinExistence type="predicted"/>
<evidence type="ECO:0000259" key="1">
    <source>
        <dbReference type="PROSITE" id="PS50930"/>
    </source>
</evidence>
<reference evidence="2" key="2">
    <citation type="submission" date="2020-09" db="EMBL/GenBank/DDBJ databases">
        <authorList>
            <person name="Sun Q."/>
            <person name="Zhou Y."/>
        </authorList>
    </citation>
    <scope>NUCLEOTIDE SEQUENCE</scope>
    <source>
        <strain evidence="2">CGMCC 1.15448</strain>
    </source>
</reference>
<keyword evidence="3" id="KW-1185">Reference proteome</keyword>
<reference evidence="2" key="1">
    <citation type="journal article" date="2014" name="Int. J. Syst. Evol. Microbiol.">
        <title>Complete genome sequence of Corynebacterium casei LMG S-19264T (=DSM 44701T), isolated from a smear-ripened cheese.</title>
        <authorList>
            <consortium name="US DOE Joint Genome Institute (JGI-PGF)"/>
            <person name="Walter F."/>
            <person name="Albersmeier A."/>
            <person name="Kalinowski J."/>
            <person name="Ruckert C."/>
        </authorList>
    </citation>
    <scope>NUCLEOTIDE SEQUENCE</scope>
    <source>
        <strain evidence="2">CGMCC 1.15448</strain>
    </source>
</reference>
<dbReference type="EMBL" id="BMJC01000003">
    <property type="protein sequence ID" value="GGB03209.1"/>
    <property type="molecule type" value="Genomic_DNA"/>
</dbReference>
<name>A0A8J2XTG2_9BACT</name>
<organism evidence="2 3">
    <name type="scientific">Puia dinghuensis</name>
    <dbReference type="NCBI Taxonomy" id="1792502"/>
    <lineage>
        <taxon>Bacteria</taxon>
        <taxon>Pseudomonadati</taxon>
        <taxon>Bacteroidota</taxon>
        <taxon>Chitinophagia</taxon>
        <taxon>Chitinophagales</taxon>
        <taxon>Chitinophagaceae</taxon>
        <taxon>Puia</taxon>
    </lineage>
</organism>
<dbReference type="AlphaFoldDB" id="A0A8J2XTG2"/>